<evidence type="ECO:0000256" key="2">
    <source>
        <dbReference type="ARBA" id="ARBA00022475"/>
    </source>
</evidence>
<dbReference type="OrthoDB" id="9762009at2"/>
<reference evidence="16 17" key="1">
    <citation type="submission" date="2012-09" db="EMBL/GenBank/DDBJ databases">
        <title>Genome Sequence of Bacillus sp. DW5-4.</title>
        <authorList>
            <person name="Lai Q."/>
            <person name="Liu Y."/>
            <person name="Shao Z."/>
        </authorList>
    </citation>
    <scope>NUCLEOTIDE SEQUENCE [LARGE SCALE GENOMIC DNA]</scope>
    <source>
        <strain evidence="16 17">DW5-4</strain>
    </source>
</reference>
<feature type="active site" evidence="13">
    <location>
        <position position="426"/>
    </location>
</feature>
<dbReference type="InterPro" id="IPR025202">
    <property type="entry name" value="PLD-like_dom"/>
</dbReference>
<keyword evidence="3 13" id="KW-0444">Lipid biosynthesis</keyword>
<dbReference type="InterPro" id="IPR022924">
    <property type="entry name" value="Cardiolipin_synthase"/>
</dbReference>
<dbReference type="NCBIfam" id="TIGR04265">
    <property type="entry name" value="bac_cardiolipin"/>
    <property type="match status" value="1"/>
</dbReference>
<evidence type="ECO:0000256" key="10">
    <source>
        <dbReference type="ARBA" id="ARBA00023209"/>
    </source>
</evidence>
<keyword evidence="11 13" id="KW-1208">Phospholipid metabolism</keyword>
<gene>
    <name evidence="16" type="ORF">BA70_05120</name>
</gene>
<evidence type="ECO:0000256" key="6">
    <source>
        <dbReference type="ARBA" id="ARBA00022737"/>
    </source>
</evidence>
<dbReference type="GO" id="GO:0005886">
    <property type="term" value="C:plasma membrane"/>
    <property type="evidence" value="ECO:0007669"/>
    <property type="project" value="UniProtKB-SubCell"/>
</dbReference>
<dbReference type="Pfam" id="PF13091">
    <property type="entry name" value="PLDc_2"/>
    <property type="match status" value="2"/>
</dbReference>
<protein>
    <recommendedName>
        <fullName evidence="13 14">Cardiolipin synthase</fullName>
        <shortName evidence="13">CL synthase</shortName>
        <ecNumber evidence="13 14">2.7.8.-</ecNumber>
    </recommendedName>
</protein>
<feature type="transmembrane region" description="Helical" evidence="13">
    <location>
        <begin position="31"/>
        <end position="52"/>
    </location>
</feature>
<dbReference type="PANTHER" id="PTHR21248">
    <property type="entry name" value="CARDIOLIPIN SYNTHASE"/>
    <property type="match status" value="1"/>
</dbReference>
<keyword evidence="5 13" id="KW-0812">Transmembrane</keyword>
<dbReference type="SMART" id="SM00155">
    <property type="entry name" value="PLDc"/>
    <property type="match status" value="2"/>
</dbReference>
<dbReference type="PROSITE" id="PS50035">
    <property type="entry name" value="PLD"/>
    <property type="match status" value="2"/>
</dbReference>
<feature type="active site" evidence="13">
    <location>
        <position position="248"/>
    </location>
</feature>
<dbReference type="CDD" id="cd09110">
    <property type="entry name" value="PLDc_CLS_1"/>
    <property type="match status" value="1"/>
</dbReference>
<evidence type="ECO:0000259" key="15">
    <source>
        <dbReference type="PROSITE" id="PS50035"/>
    </source>
</evidence>
<feature type="active site" evidence="13">
    <location>
        <position position="246"/>
    </location>
</feature>
<evidence type="ECO:0000313" key="17">
    <source>
        <dbReference type="Proteomes" id="UP000028091"/>
    </source>
</evidence>
<evidence type="ECO:0000256" key="11">
    <source>
        <dbReference type="ARBA" id="ARBA00023264"/>
    </source>
</evidence>
<dbReference type="HAMAP" id="MF_01916">
    <property type="entry name" value="Cardiolipin_synth_Cls"/>
    <property type="match status" value="1"/>
</dbReference>
<evidence type="ECO:0000313" key="16">
    <source>
        <dbReference type="EMBL" id="KEP25870.1"/>
    </source>
</evidence>
<evidence type="ECO:0000256" key="13">
    <source>
        <dbReference type="HAMAP-Rule" id="MF_01916"/>
    </source>
</evidence>
<evidence type="ECO:0000256" key="12">
    <source>
        <dbReference type="ARBA" id="ARBA00057569"/>
    </source>
</evidence>
<comment type="catalytic activity">
    <reaction evidence="13">
        <text>2 a 1,2-diacyl-sn-glycero-3-phospho-(1'-sn-glycerol) = a cardiolipin + glycerol</text>
        <dbReference type="Rhea" id="RHEA:31451"/>
        <dbReference type="ChEBI" id="CHEBI:17754"/>
        <dbReference type="ChEBI" id="CHEBI:62237"/>
        <dbReference type="ChEBI" id="CHEBI:64716"/>
    </reaction>
</comment>
<keyword evidence="10 13" id="KW-0594">Phospholipid biosynthesis</keyword>
<proteinExistence type="inferred from homology"/>
<dbReference type="InterPro" id="IPR027379">
    <property type="entry name" value="CLS_N"/>
</dbReference>
<feature type="transmembrane region" description="Helical" evidence="13">
    <location>
        <begin position="64"/>
        <end position="82"/>
    </location>
</feature>
<keyword evidence="6" id="KW-0677">Repeat</keyword>
<dbReference type="AlphaFoldDB" id="A0A081L9E4"/>
<feature type="domain" description="PLD phosphodiesterase" evidence="15">
    <location>
        <begin position="241"/>
        <end position="268"/>
    </location>
</feature>
<keyword evidence="4 13" id="KW-0808">Transferase</keyword>
<dbReference type="FunFam" id="3.30.870.10:FF:000014">
    <property type="entry name" value="Cardiolipin synthase"/>
    <property type="match status" value="1"/>
</dbReference>
<comment type="caution">
    <text evidence="16">The sequence shown here is derived from an EMBL/GenBank/DDBJ whole genome shotgun (WGS) entry which is preliminary data.</text>
</comment>
<dbReference type="Gene3D" id="3.30.870.10">
    <property type="entry name" value="Endonuclease Chain A"/>
    <property type="match status" value="2"/>
</dbReference>
<dbReference type="EMBL" id="JOTP01000015">
    <property type="protein sequence ID" value="KEP25870.1"/>
    <property type="molecule type" value="Genomic_DNA"/>
</dbReference>
<keyword evidence="17" id="KW-1185">Reference proteome</keyword>
<dbReference type="CDD" id="cd09112">
    <property type="entry name" value="PLDc_CLS_2"/>
    <property type="match status" value="1"/>
</dbReference>
<sequence length="506" mass="58423">MRNLVKVLFFLIITIGAYLIIQIFAGDLAVSVLSSVSVLFTLSIIFIGFVIFLENRNPSQTITWLVLLGSFPLFGFLFYIFFGRNIKKRRLFEKKAALDEQLIQEDERIHREAIEKMTHMGDHQQLLFKLAHRLGHTPITYRTSSKVLTNGEETFSHIFEEIKKAKHHIHLEYYILRHDDLGQELKDILIEKAKNGVIVRFLYDDVGSLKLSRQYIADLEKAGVQIVPFLPVRLPLLNNKINFRNHRKIVVIDGEVGFVGGLNIGDEYMGRSRQYGFWRDTHLMIKGEAVRDLQQIFMQDWYYMTNERCSGEDYFKDFSHLESTTEGVQMIAGGPDKQWEVIKNLFFSMIISAKKSIWIASPYFVPDDDILSALKIASLSGVDVRIIAPKNPDKRIVFHASRSYFPELLEAGAKVYEYDQGFMHSKFIIVDSELASIGTANMDMRSFHLNFEVNAFLYKTKSTEKLVNDFLGDLEQSHEIVPEEFAKRPLRVRLFESTARLLSPLL</sequence>
<feature type="active site" evidence="13">
    <location>
        <position position="253"/>
    </location>
</feature>
<keyword evidence="7 13" id="KW-1133">Transmembrane helix</keyword>
<dbReference type="PANTHER" id="PTHR21248:SF20">
    <property type="entry name" value="CARDIOLIPIN SYNTHASE YWIE-RELATED"/>
    <property type="match status" value="1"/>
</dbReference>
<accession>A0A081L9E4</accession>
<feature type="transmembrane region" description="Helical" evidence="13">
    <location>
        <begin position="7"/>
        <end position="25"/>
    </location>
</feature>
<evidence type="ECO:0000256" key="7">
    <source>
        <dbReference type="ARBA" id="ARBA00022989"/>
    </source>
</evidence>
<feature type="active site" evidence="13">
    <location>
        <position position="431"/>
    </location>
</feature>
<keyword evidence="2 13" id="KW-1003">Cell membrane</keyword>
<dbReference type="RefSeq" id="WP_034322888.1">
    <property type="nucleotide sequence ID" value="NZ_JOTP01000015.1"/>
</dbReference>
<evidence type="ECO:0000256" key="8">
    <source>
        <dbReference type="ARBA" id="ARBA00023098"/>
    </source>
</evidence>
<name>A0A081L9E4_9BACI</name>
<evidence type="ECO:0000256" key="9">
    <source>
        <dbReference type="ARBA" id="ARBA00023136"/>
    </source>
</evidence>
<feature type="domain" description="PLD phosphodiesterase" evidence="15">
    <location>
        <begin position="419"/>
        <end position="446"/>
    </location>
</feature>
<comment type="similarity">
    <text evidence="13">Belongs to the phospholipase D family. Cardiolipin synthase subfamily.</text>
</comment>
<feature type="active site" evidence="13">
    <location>
        <position position="424"/>
    </location>
</feature>
<comment type="function">
    <text evidence="12 13">Catalyzes the reversible phosphatidyl group transfer from one phosphatidylglycerol molecule to another to form cardiolipin (CL) (diphosphatidylglycerol) and glycerol.</text>
</comment>
<dbReference type="InterPro" id="IPR030874">
    <property type="entry name" value="Cardiolipin_synth_Firmi"/>
</dbReference>
<organism evidence="16 17">
    <name type="scientific">Bacillus zhangzhouensis</name>
    <dbReference type="NCBI Taxonomy" id="1178540"/>
    <lineage>
        <taxon>Bacteria</taxon>
        <taxon>Bacillati</taxon>
        <taxon>Bacillota</taxon>
        <taxon>Bacilli</taxon>
        <taxon>Bacillales</taxon>
        <taxon>Bacillaceae</taxon>
        <taxon>Bacillus</taxon>
    </lineage>
</organism>
<dbReference type="GO" id="GO:0008808">
    <property type="term" value="F:cardiolipin synthase activity"/>
    <property type="evidence" value="ECO:0007669"/>
    <property type="project" value="UniProtKB-UniRule"/>
</dbReference>
<dbReference type="FunFam" id="3.30.870.10:FF:000021">
    <property type="entry name" value="Cardiolipin synthase"/>
    <property type="match status" value="1"/>
</dbReference>
<evidence type="ECO:0000256" key="4">
    <source>
        <dbReference type="ARBA" id="ARBA00022679"/>
    </source>
</evidence>
<evidence type="ECO:0000256" key="5">
    <source>
        <dbReference type="ARBA" id="ARBA00022692"/>
    </source>
</evidence>
<dbReference type="eggNOG" id="COG1502">
    <property type="taxonomic scope" value="Bacteria"/>
</dbReference>
<keyword evidence="8 13" id="KW-0443">Lipid metabolism</keyword>
<dbReference type="InterPro" id="IPR001736">
    <property type="entry name" value="PLipase_D/transphosphatidylase"/>
</dbReference>
<dbReference type="EC" id="2.7.8.-" evidence="13 14"/>
<evidence type="ECO:0000256" key="14">
    <source>
        <dbReference type="NCBIfam" id="TIGR04265"/>
    </source>
</evidence>
<comment type="subcellular location">
    <subcellularLocation>
        <location evidence="1 13">Cell membrane</location>
        <topology evidence="1 13">Multi-pass membrane protein</topology>
    </subcellularLocation>
</comment>
<dbReference type="Pfam" id="PF13396">
    <property type="entry name" value="PLDc_N"/>
    <property type="match status" value="1"/>
</dbReference>
<dbReference type="GO" id="GO:0032049">
    <property type="term" value="P:cardiolipin biosynthetic process"/>
    <property type="evidence" value="ECO:0007669"/>
    <property type="project" value="UniProtKB-UniRule"/>
</dbReference>
<evidence type="ECO:0000256" key="1">
    <source>
        <dbReference type="ARBA" id="ARBA00004651"/>
    </source>
</evidence>
<dbReference type="Proteomes" id="UP000028091">
    <property type="component" value="Unassembled WGS sequence"/>
</dbReference>
<dbReference type="SUPFAM" id="SSF56024">
    <property type="entry name" value="Phospholipase D/nuclease"/>
    <property type="match status" value="2"/>
</dbReference>
<evidence type="ECO:0000256" key="3">
    <source>
        <dbReference type="ARBA" id="ARBA00022516"/>
    </source>
</evidence>
<keyword evidence="9 13" id="KW-0472">Membrane</keyword>